<evidence type="ECO:0000313" key="9">
    <source>
        <dbReference type="Proteomes" id="UP000248917"/>
    </source>
</evidence>
<organism evidence="8 9">
    <name type="scientific">Algoriphagus aquaeductus</name>
    <dbReference type="NCBI Taxonomy" id="475299"/>
    <lineage>
        <taxon>Bacteria</taxon>
        <taxon>Pseudomonadati</taxon>
        <taxon>Bacteroidota</taxon>
        <taxon>Cytophagia</taxon>
        <taxon>Cytophagales</taxon>
        <taxon>Cyclobacteriaceae</taxon>
        <taxon>Algoriphagus</taxon>
    </lineage>
</organism>
<feature type="binding site" evidence="4 6">
    <location>
        <position position="135"/>
    </location>
    <ligand>
        <name>substrate</name>
    </ligand>
</feature>
<dbReference type="PROSITE" id="PS00395">
    <property type="entry name" value="ALANINE_RACEMASE"/>
    <property type="match status" value="1"/>
</dbReference>
<dbReference type="SUPFAM" id="SSF51419">
    <property type="entry name" value="PLP-binding barrel"/>
    <property type="match status" value="1"/>
</dbReference>
<feature type="active site" description="Proton acceptor; specific for L-alanine" evidence="4">
    <location>
        <position position="275"/>
    </location>
</feature>
<dbReference type="EC" id="5.1.1.1" evidence="4"/>
<dbReference type="Gene3D" id="2.40.37.10">
    <property type="entry name" value="Lyase, Ornithine Decarboxylase, Chain A, domain 1"/>
    <property type="match status" value="1"/>
</dbReference>
<reference evidence="8 9" key="1">
    <citation type="submission" date="2018-06" db="EMBL/GenBank/DDBJ databases">
        <title>Genomic Encyclopedia of Archaeal and Bacterial Type Strains, Phase II (KMG-II): from individual species to whole genera.</title>
        <authorList>
            <person name="Goeker M."/>
        </authorList>
    </citation>
    <scope>NUCLEOTIDE SEQUENCE [LARGE SCALE GENOMIC DNA]</scope>
    <source>
        <strain evidence="8 9">T4</strain>
    </source>
</reference>
<dbReference type="Pfam" id="PF01168">
    <property type="entry name" value="Ala_racemase_N"/>
    <property type="match status" value="1"/>
</dbReference>
<dbReference type="Pfam" id="PF00842">
    <property type="entry name" value="Ala_racemase_C"/>
    <property type="match status" value="1"/>
</dbReference>
<dbReference type="Proteomes" id="UP000248917">
    <property type="component" value="Unassembled WGS sequence"/>
</dbReference>
<evidence type="ECO:0000256" key="3">
    <source>
        <dbReference type="ARBA" id="ARBA00023235"/>
    </source>
</evidence>
<dbReference type="CDD" id="cd00430">
    <property type="entry name" value="PLPDE_III_AR"/>
    <property type="match status" value="1"/>
</dbReference>
<evidence type="ECO:0000256" key="6">
    <source>
        <dbReference type="PIRSR" id="PIRSR600821-52"/>
    </source>
</evidence>
<dbReference type="AlphaFoldDB" id="A0A326RXS2"/>
<dbReference type="UniPathway" id="UPA00042">
    <property type="reaction ID" value="UER00497"/>
</dbReference>
<dbReference type="EMBL" id="QKTX01000002">
    <property type="protein sequence ID" value="PZV86191.1"/>
    <property type="molecule type" value="Genomic_DNA"/>
</dbReference>
<sequence length="383" mass="43011">MRYTSRLEISAEAYRQNLQFIRSWIGPKPEISAVVKGNAYGHGISELVRIAEQAGVRHFSTFSSDEAWQVKTASNQASTVMIMGMLHLEELPELIGAGIEFFVFDFHRLEAAILAAKSIGKPAQIHLEVETGFHRTGFAERDFEKLSQMLKQNQKYFQIKGICTHFAGAESAQNHPRIRCQIERFQAAKTYFTAQDIYPEKIHTACSAATLLFPETHFDLVRIGILGYGFWPTRETFDLIKNQIGPDQNPLRRLLTWKSELMSLKQVRSGEYVGYGKSFQATEDMTLGIVPVGYSHGYGRNLSNQGQVLIHGVFCSVIGTVNMNAIAVDVSLLTQPKPGDEVILIGNQGQNEITVASFAETSHLVNYEMLTRLPREIPRRVID</sequence>
<dbReference type="InterPro" id="IPR029066">
    <property type="entry name" value="PLP-binding_barrel"/>
</dbReference>
<accession>A0A326RXS2</accession>
<dbReference type="PANTHER" id="PTHR30511">
    <property type="entry name" value="ALANINE RACEMASE"/>
    <property type="match status" value="1"/>
</dbReference>
<keyword evidence="3 4" id="KW-0413">Isomerase</keyword>
<evidence type="ECO:0000313" key="8">
    <source>
        <dbReference type="EMBL" id="PZV86191.1"/>
    </source>
</evidence>
<dbReference type="OrthoDB" id="9801978at2"/>
<evidence type="ECO:0000256" key="1">
    <source>
        <dbReference type="ARBA" id="ARBA00001933"/>
    </source>
</evidence>
<comment type="catalytic activity">
    <reaction evidence="4">
        <text>L-alanine = D-alanine</text>
        <dbReference type="Rhea" id="RHEA:20249"/>
        <dbReference type="ChEBI" id="CHEBI:57416"/>
        <dbReference type="ChEBI" id="CHEBI:57972"/>
        <dbReference type="EC" id="5.1.1.1"/>
    </reaction>
</comment>
<dbReference type="NCBIfam" id="TIGR00492">
    <property type="entry name" value="alr"/>
    <property type="match status" value="1"/>
</dbReference>
<gene>
    <name evidence="8" type="ORF">CLV31_10286</name>
</gene>
<evidence type="ECO:0000256" key="4">
    <source>
        <dbReference type="HAMAP-Rule" id="MF_01201"/>
    </source>
</evidence>
<dbReference type="InterPro" id="IPR000821">
    <property type="entry name" value="Ala_racemase"/>
</dbReference>
<dbReference type="Gene3D" id="3.20.20.10">
    <property type="entry name" value="Alanine racemase"/>
    <property type="match status" value="1"/>
</dbReference>
<dbReference type="SMART" id="SM01005">
    <property type="entry name" value="Ala_racemase_C"/>
    <property type="match status" value="1"/>
</dbReference>
<feature type="modified residue" description="N6-(pyridoxal phosphate)lysine" evidence="4 5">
    <location>
        <position position="36"/>
    </location>
</feature>
<dbReference type="PRINTS" id="PR00992">
    <property type="entry name" value="ALARACEMASE"/>
</dbReference>
<dbReference type="HAMAP" id="MF_01201">
    <property type="entry name" value="Ala_racemase"/>
    <property type="match status" value="1"/>
</dbReference>
<dbReference type="InterPro" id="IPR011079">
    <property type="entry name" value="Ala_racemase_C"/>
</dbReference>
<dbReference type="InterPro" id="IPR020622">
    <property type="entry name" value="Ala_racemase_pyridoxalP-BS"/>
</dbReference>
<comment type="similarity">
    <text evidence="4">Belongs to the alanine racemase family.</text>
</comment>
<proteinExistence type="inferred from homology"/>
<protein>
    <recommendedName>
        <fullName evidence="4">Alanine racemase</fullName>
        <ecNumber evidence="4">5.1.1.1</ecNumber>
    </recommendedName>
</protein>
<evidence type="ECO:0000256" key="2">
    <source>
        <dbReference type="ARBA" id="ARBA00022898"/>
    </source>
</evidence>
<comment type="cofactor">
    <cofactor evidence="1 4 5">
        <name>pyridoxal 5'-phosphate</name>
        <dbReference type="ChEBI" id="CHEBI:597326"/>
    </cofactor>
</comment>
<evidence type="ECO:0000259" key="7">
    <source>
        <dbReference type="SMART" id="SM01005"/>
    </source>
</evidence>
<dbReference type="GO" id="GO:0008784">
    <property type="term" value="F:alanine racemase activity"/>
    <property type="evidence" value="ECO:0007669"/>
    <property type="project" value="UniProtKB-UniRule"/>
</dbReference>
<dbReference type="GO" id="GO:0030170">
    <property type="term" value="F:pyridoxal phosphate binding"/>
    <property type="evidence" value="ECO:0007669"/>
    <property type="project" value="UniProtKB-UniRule"/>
</dbReference>
<evidence type="ECO:0000256" key="5">
    <source>
        <dbReference type="PIRSR" id="PIRSR600821-50"/>
    </source>
</evidence>
<dbReference type="GO" id="GO:0005829">
    <property type="term" value="C:cytosol"/>
    <property type="evidence" value="ECO:0007669"/>
    <property type="project" value="TreeGrafter"/>
</dbReference>
<feature type="active site" description="Proton acceptor; specific for D-alanine" evidence="4">
    <location>
        <position position="36"/>
    </location>
</feature>
<comment type="function">
    <text evidence="4">Catalyzes the interconversion of L-alanine and D-alanine. May also act on other amino acids.</text>
</comment>
<name>A0A326RXS2_9BACT</name>
<feature type="binding site" evidence="4 6">
    <location>
        <position position="323"/>
    </location>
    <ligand>
        <name>substrate</name>
    </ligand>
</feature>
<feature type="domain" description="Alanine racemase C-terminal" evidence="7">
    <location>
        <begin position="254"/>
        <end position="382"/>
    </location>
</feature>
<comment type="pathway">
    <text evidence="4">Amino-acid biosynthesis; D-alanine biosynthesis; D-alanine from L-alanine: step 1/1.</text>
</comment>
<dbReference type="InterPro" id="IPR009006">
    <property type="entry name" value="Ala_racemase/Decarboxylase_C"/>
</dbReference>
<comment type="caution">
    <text evidence="8">The sequence shown here is derived from an EMBL/GenBank/DDBJ whole genome shotgun (WGS) entry which is preliminary data.</text>
</comment>
<dbReference type="InterPro" id="IPR001608">
    <property type="entry name" value="Ala_racemase_N"/>
</dbReference>
<dbReference type="PANTHER" id="PTHR30511:SF0">
    <property type="entry name" value="ALANINE RACEMASE, CATABOLIC-RELATED"/>
    <property type="match status" value="1"/>
</dbReference>
<dbReference type="GO" id="GO:0030632">
    <property type="term" value="P:D-alanine biosynthetic process"/>
    <property type="evidence" value="ECO:0007669"/>
    <property type="project" value="UniProtKB-UniRule"/>
</dbReference>
<keyword evidence="9" id="KW-1185">Reference proteome</keyword>
<dbReference type="SUPFAM" id="SSF50621">
    <property type="entry name" value="Alanine racemase C-terminal domain-like"/>
    <property type="match status" value="1"/>
</dbReference>
<keyword evidence="2 4" id="KW-0663">Pyridoxal phosphate</keyword>